<name>A0A382IZ84_9ZZZZ</name>
<reference evidence="1" key="1">
    <citation type="submission" date="2018-05" db="EMBL/GenBank/DDBJ databases">
        <authorList>
            <person name="Lanie J.A."/>
            <person name="Ng W.-L."/>
            <person name="Kazmierczak K.M."/>
            <person name="Andrzejewski T.M."/>
            <person name="Davidsen T.M."/>
            <person name="Wayne K.J."/>
            <person name="Tettelin H."/>
            <person name="Glass J.I."/>
            <person name="Rusch D."/>
            <person name="Podicherti R."/>
            <person name="Tsui H.-C.T."/>
            <person name="Winkler M.E."/>
        </authorList>
    </citation>
    <scope>NUCLEOTIDE SEQUENCE</scope>
</reference>
<dbReference type="AlphaFoldDB" id="A0A382IZ84"/>
<proteinExistence type="predicted"/>
<feature type="non-terminal residue" evidence="1">
    <location>
        <position position="217"/>
    </location>
</feature>
<evidence type="ECO:0008006" key="2">
    <source>
        <dbReference type="Google" id="ProtNLM"/>
    </source>
</evidence>
<protein>
    <recommendedName>
        <fullName evidence="2">NIPSNAP domain-containing protein</fullName>
    </recommendedName>
</protein>
<sequence length="217" mass="24796">MPRSVFVHETIDIVGQGQYDYMEHVSKEPTNFMPDMTSLQGSFFVLGFGGGRWPQVVNIWDCGTDGWEGWGRNLDRLNLKRRNAFYGDWWDEASQWRTGGYDRVCAGVQGSPTTAEIAEKDIKGSLFVNEVFCVRPGEQLSFLNEVVDKRVPVMEDYKVSPTGLWEVTTNTHEVVMVWATTVEDWTRMRKNLDTTRGLDDVGEEDERLVENLNLLSS</sequence>
<dbReference type="EMBL" id="UINC01070661">
    <property type="protein sequence ID" value="SVC04976.1"/>
    <property type="molecule type" value="Genomic_DNA"/>
</dbReference>
<accession>A0A382IZ84</accession>
<evidence type="ECO:0000313" key="1">
    <source>
        <dbReference type="EMBL" id="SVC04976.1"/>
    </source>
</evidence>
<organism evidence="1">
    <name type="scientific">marine metagenome</name>
    <dbReference type="NCBI Taxonomy" id="408172"/>
    <lineage>
        <taxon>unclassified sequences</taxon>
        <taxon>metagenomes</taxon>
        <taxon>ecological metagenomes</taxon>
    </lineage>
</organism>
<gene>
    <name evidence="1" type="ORF">METZ01_LOCUS257830</name>
</gene>